<evidence type="ECO:0000256" key="2">
    <source>
        <dbReference type="RuleBase" id="RU362119"/>
    </source>
</evidence>
<feature type="domain" description="5'-Nucleotidase C-terminal" evidence="4">
    <location>
        <begin position="382"/>
        <end position="502"/>
    </location>
</feature>
<keyword evidence="6" id="KW-1185">Reference proteome</keyword>
<name>A0A6V7REJ0_9STAP</name>
<dbReference type="EMBL" id="CAJEWD010000006">
    <property type="protein sequence ID" value="CAD2075305.1"/>
    <property type="molecule type" value="Genomic_DNA"/>
</dbReference>
<dbReference type="GO" id="GO:0009166">
    <property type="term" value="P:nucleotide catabolic process"/>
    <property type="evidence" value="ECO:0007669"/>
    <property type="project" value="InterPro"/>
</dbReference>
<dbReference type="Gene3D" id="3.90.780.10">
    <property type="entry name" value="5'-Nucleotidase, C-terminal domain"/>
    <property type="match status" value="1"/>
</dbReference>
<dbReference type="GO" id="GO:0000166">
    <property type="term" value="F:nucleotide binding"/>
    <property type="evidence" value="ECO:0007669"/>
    <property type="project" value="UniProtKB-KW"/>
</dbReference>
<reference evidence="5 6" key="1">
    <citation type="submission" date="2020-07" db="EMBL/GenBank/DDBJ databases">
        <authorList>
            <person name="Criscuolo A."/>
        </authorList>
    </citation>
    <scope>NUCLEOTIDE SEQUENCE [LARGE SCALE GENOMIC DNA]</scope>
    <source>
        <strain evidence="5">CIP111649</strain>
    </source>
</reference>
<dbReference type="AlphaFoldDB" id="A0A6V7REJ0"/>
<comment type="caution">
    <text evidence="5">The sequence shown here is derived from an EMBL/GenBank/DDBJ whole genome shotgun (WGS) entry which is preliminary data.</text>
</comment>
<dbReference type="Pfam" id="PF00149">
    <property type="entry name" value="Metallophos"/>
    <property type="match status" value="1"/>
</dbReference>
<keyword evidence="2" id="KW-0378">Hydrolase</keyword>
<dbReference type="Gene3D" id="3.60.21.10">
    <property type="match status" value="1"/>
</dbReference>
<evidence type="ECO:0000313" key="5">
    <source>
        <dbReference type="EMBL" id="CAD2075305.1"/>
    </source>
</evidence>
<evidence type="ECO:0000313" key="6">
    <source>
        <dbReference type="Proteomes" id="UP000589351"/>
    </source>
</evidence>
<evidence type="ECO:0000259" key="4">
    <source>
        <dbReference type="Pfam" id="PF02872"/>
    </source>
</evidence>
<sequence length="585" mass="66063">MKLTIFATTDVHGAIYPFNYFKGEKKETGLLKFKYYIENYKKNHPDEIVLTVDNGDLLQGDVWSEYDSVHRDAPLLPAIINDMYDVIGLGNHEFNFGLPFLSDFYKQVNIPVLNSNVDFLHGDLGNLIKKSMIKTIDTKFGPLKIGFLSVVPTQIMKWDKFNLTGRVKVSPMPEAVTKTAEDLKRQGADLIILLSHSGMSAKEDDQVALGENQAMRMALVTSIDGIVLGHTHDLFPHESMMIDDERLNMDEGTFNEVPMVQPGVSASHLGVLKFDLDEDKRLKSASGQLISGESIEDSDDYLLNYEHDHEQVLSYLEETVGYTREALQTYFARVIPSRAVQIVSEAVVWFAEGLEAVKKENLPILGFNSAIKTGRDGVKDFTDIPVGKLTVADTIDLYKHANTTVIIKINGKVLKEWLEWSASSFNQVGASSLIKSNHSRDGFPGYNFDTFFDLDYTFDLSQPARYHSSAHQISDARRLVEVKYKGIEVKDDEEFLVPANNYKVAYAPFLRDAEIVYESSKSIRDILNDFIKREKDFIDKQPMTLIPEGEYQFVTATKGKYHLENLPINHVRDHGDGLSTFQVTL</sequence>
<dbReference type="InterPro" id="IPR006146">
    <property type="entry name" value="5'-Nucleotdase_CS"/>
</dbReference>
<dbReference type="PRINTS" id="PR01607">
    <property type="entry name" value="APYRASEFAMLY"/>
</dbReference>
<dbReference type="PANTHER" id="PTHR11575:SF6">
    <property type="entry name" value="2',3'-CYCLIC-NUCLEOTIDE 2'-PHOSPHODIESTERASE_3'-NUCLEOTIDASE"/>
    <property type="match status" value="1"/>
</dbReference>
<dbReference type="RefSeq" id="WP_185125355.1">
    <property type="nucleotide sequence ID" value="NZ_CAJEWD010000006.1"/>
</dbReference>
<dbReference type="InterPro" id="IPR004843">
    <property type="entry name" value="Calcineurin-like_PHP"/>
</dbReference>
<proteinExistence type="inferred from homology"/>
<organism evidence="5 6">
    <name type="scientific">Jeotgalicoccus meleagridis</name>
    <dbReference type="NCBI Taxonomy" id="2759181"/>
    <lineage>
        <taxon>Bacteria</taxon>
        <taxon>Bacillati</taxon>
        <taxon>Bacillota</taxon>
        <taxon>Bacilli</taxon>
        <taxon>Bacillales</taxon>
        <taxon>Staphylococcaceae</taxon>
        <taxon>Jeotgalicoccus</taxon>
    </lineage>
</organism>
<dbReference type="PROSITE" id="PS00786">
    <property type="entry name" value="5_NUCLEOTIDASE_2"/>
    <property type="match status" value="1"/>
</dbReference>
<keyword evidence="1" id="KW-0732">Signal</keyword>
<dbReference type="GO" id="GO:0046872">
    <property type="term" value="F:metal ion binding"/>
    <property type="evidence" value="ECO:0007669"/>
    <property type="project" value="InterPro"/>
</dbReference>
<comment type="similarity">
    <text evidence="2">Belongs to the 5'-nucleotidase family.</text>
</comment>
<dbReference type="Pfam" id="PF02872">
    <property type="entry name" value="5_nucleotid_C"/>
    <property type="match status" value="1"/>
</dbReference>
<dbReference type="SUPFAM" id="SSF55816">
    <property type="entry name" value="5'-nucleotidase (syn. UDP-sugar hydrolase), C-terminal domain"/>
    <property type="match status" value="1"/>
</dbReference>
<dbReference type="SUPFAM" id="SSF56300">
    <property type="entry name" value="Metallo-dependent phosphatases"/>
    <property type="match status" value="1"/>
</dbReference>
<accession>A0A6V7REJ0</accession>
<dbReference type="Proteomes" id="UP000589351">
    <property type="component" value="Unassembled WGS sequence"/>
</dbReference>
<dbReference type="InterPro" id="IPR008334">
    <property type="entry name" value="5'-Nucleotdase_C"/>
</dbReference>
<dbReference type="GO" id="GO:0016788">
    <property type="term" value="F:hydrolase activity, acting on ester bonds"/>
    <property type="evidence" value="ECO:0007669"/>
    <property type="project" value="InterPro"/>
</dbReference>
<dbReference type="InterPro" id="IPR029052">
    <property type="entry name" value="Metallo-depent_PP-like"/>
</dbReference>
<feature type="domain" description="Calcineurin-like phosphoesterase" evidence="3">
    <location>
        <begin position="4"/>
        <end position="233"/>
    </location>
</feature>
<evidence type="ECO:0000259" key="3">
    <source>
        <dbReference type="Pfam" id="PF00149"/>
    </source>
</evidence>
<keyword evidence="2" id="KW-0547">Nucleotide-binding</keyword>
<protein>
    <submittedName>
        <fullName evidence="5">Trifunctional nucleotide phosphoesterase protein YfkN</fullName>
    </submittedName>
</protein>
<gene>
    <name evidence="5" type="primary">yfkN</name>
    <name evidence="5" type="ORF">JEODO184_00821</name>
</gene>
<dbReference type="InterPro" id="IPR036907">
    <property type="entry name" value="5'-Nucleotdase_C_sf"/>
</dbReference>
<dbReference type="PANTHER" id="PTHR11575">
    <property type="entry name" value="5'-NUCLEOTIDASE-RELATED"/>
    <property type="match status" value="1"/>
</dbReference>
<dbReference type="GO" id="GO:0030288">
    <property type="term" value="C:outer membrane-bounded periplasmic space"/>
    <property type="evidence" value="ECO:0007669"/>
    <property type="project" value="TreeGrafter"/>
</dbReference>
<evidence type="ECO:0000256" key="1">
    <source>
        <dbReference type="ARBA" id="ARBA00022729"/>
    </source>
</evidence>
<dbReference type="InterPro" id="IPR006179">
    <property type="entry name" value="5_nucleotidase/apyrase"/>
</dbReference>